<proteinExistence type="predicted"/>
<reference evidence="3 4" key="1">
    <citation type="submission" date="2024-10" db="EMBL/GenBank/DDBJ databases">
        <authorList>
            <person name="Riesco R."/>
        </authorList>
    </citation>
    <scope>NUCLEOTIDE SEQUENCE [LARGE SCALE GENOMIC DNA]</scope>
    <source>
        <strain evidence="2 3">NCIMB 15448</strain>
        <strain evidence="1 4">NCIMB 15450</strain>
    </source>
</reference>
<dbReference type="EMBL" id="JBIMSP010000096">
    <property type="protein sequence ID" value="MFH5245761.1"/>
    <property type="molecule type" value="Genomic_DNA"/>
</dbReference>
<evidence type="ECO:0000313" key="3">
    <source>
        <dbReference type="Proteomes" id="UP001609176"/>
    </source>
</evidence>
<gene>
    <name evidence="2" type="ORF">ACHIPV_28405</name>
    <name evidence="1" type="ORF">ACHIRB_01645</name>
</gene>
<evidence type="ECO:0000313" key="2">
    <source>
        <dbReference type="EMBL" id="MFH5245761.1"/>
    </source>
</evidence>
<dbReference type="SUPFAM" id="SSF52540">
    <property type="entry name" value="P-loop containing nucleoside triphosphate hydrolases"/>
    <property type="match status" value="1"/>
</dbReference>
<evidence type="ECO:0000313" key="4">
    <source>
        <dbReference type="Proteomes" id="UP001609219"/>
    </source>
</evidence>
<accession>A0ABW7JX30</accession>
<dbReference type="Gene3D" id="3.40.50.300">
    <property type="entry name" value="P-loop containing nucleotide triphosphate hydrolases"/>
    <property type="match status" value="2"/>
</dbReference>
<protein>
    <submittedName>
        <fullName evidence="1">Type IV secretory system conjugative DNA transfer family protein</fullName>
    </submittedName>
</protein>
<evidence type="ECO:0000313" key="1">
    <source>
        <dbReference type="EMBL" id="MFH5227294.1"/>
    </source>
</evidence>
<keyword evidence="4" id="KW-1185">Reference proteome</keyword>
<dbReference type="Proteomes" id="UP001609176">
    <property type="component" value="Unassembled WGS sequence"/>
</dbReference>
<dbReference type="InterPro" id="IPR051162">
    <property type="entry name" value="T4SS_component"/>
</dbReference>
<dbReference type="Proteomes" id="UP001609219">
    <property type="component" value="Unassembled WGS sequence"/>
</dbReference>
<dbReference type="PANTHER" id="PTHR30121">
    <property type="entry name" value="UNCHARACTERIZED PROTEIN YJGR-RELATED"/>
    <property type="match status" value="1"/>
</dbReference>
<sequence>MTNSDTTARSGIAWQQVVWPSPLPEEAALALLRRLASERRAPRLVLEARADRSGVRYLVGSPIGYRKTLRRHIQEMVTGATVVDCLAERRQVVTSRRIRLGDSARPVQAHDPVATTRSVLSAMTAVQKTELLVIQVVLGPPRSPRALPSLGLPARQSTMHKVLYGVTPESDNDRRAAIKTKLGQHGFALTMRIGVTASTVERRQSLLLGLLGALGTAEAPDVKVLITAEQPRGINEARSPWIWPLQLSIKEICQLLGWPVGESDTEFPGQPPRHPRPIRPAKMAGQDDRIVASANAPGVSGGIGYNITDALRHTWVLGPNGTGKSTLLLNLIHQDLVAGRGVVVIEPKDLVADVLARIPASRRDDVVVFDPLDDAPIGINPLMRTGGRTAELVADSLFGVFHALYGEALGPRSSDILQNALAVLAHRDDASLVMLPLLLTNKGFRRSLTQHVMRDDPIASGPFWQWFDGLSDDARSQVVAPLQNKLRPLLRPGLRASLAQRRPRFNIRQVLNEQKILLVPLQKGVLGPESGQLLSALVLAELWQAIRERAAISATARKPVMVYVDEVQDFLRLPTDLSDALATSRSLGAAFHLAHQYREQLSPSMRAAFEANARSRVCFQLSATDAKAMAAGQSVLSHEDFNALPAYQVYASLVQDNTVQPWASGVTLPPPPVSSDPDDIRARSRAKFGQPLDEIEAGFADLLIDDRPDESVIGRRRRGSS</sequence>
<organism evidence="1 4">
    <name type="scientific">Antrihabitans spumae</name>
    <dbReference type="NCBI Taxonomy" id="3373370"/>
    <lineage>
        <taxon>Bacteria</taxon>
        <taxon>Bacillati</taxon>
        <taxon>Actinomycetota</taxon>
        <taxon>Actinomycetes</taxon>
        <taxon>Mycobacteriales</taxon>
        <taxon>Nocardiaceae</taxon>
        <taxon>Antrihabitans</taxon>
    </lineage>
</organism>
<dbReference type="CDD" id="cd01127">
    <property type="entry name" value="TrwB_TraG_TraD_VirD4"/>
    <property type="match status" value="1"/>
</dbReference>
<dbReference type="RefSeq" id="WP_395126518.1">
    <property type="nucleotide sequence ID" value="NZ_JBIMSN010000004.1"/>
</dbReference>
<comment type="caution">
    <text evidence="1">The sequence shown here is derived from an EMBL/GenBank/DDBJ whole genome shotgun (WGS) entry which is preliminary data.</text>
</comment>
<dbReference type="PANTHER" id="PTHR30121:SF6">
    <property type="entry name" value="SLR6007 PROTEIN"/>
    <property type="match status" value="1"/>
</dbReference>
<dbReference type="EMBL" id="JBIMSN010000004">
    <property type="protein sequence ID" value="MFH5227294.1"/>
    <property type="molecule type" value="Genomic_DNA"/>
</dbReference>
<dbReference type="InterPro" id="IPR027417">
    <property type="entry name" value="P-loop_NTPase"/>
</dbReference>
<name>A0ABW7JX30_9NOCA</name>